<dbReference type="EMBL" id="CP115613">
    <property type="protein sequence ID" value="WBW75275.1"/>
    <property type="molecule type" value="Genomic_DNA"/>
</dbReference>
<dbReference type="Gene3D" id="3.40.50.2020">
    <property type="match status" value="1"/>
</dbReference>
<gene>
    <name evidence="13" type="primary">apt1</name>
    <name evidence="13" type="ORF">SOMG_04676</name>
</gene>
<dbReference type="GO" id="GO:0006168">
    <property type="term" value="P:adenine salvage"/>
    <property type="evidence" value="ECO:0007669"/>
    <property type="project" value="InterPro"/>
</dbReference>
<name>A0AAF0AYT3_9SCHI</name>
<comment type="catalytic activity">
    <reaction evidence="1">
        <text>AMP + diphosphate = 5-phospho-alpha-D-ribose 1-diphosphate + adenine</text>
        <dbReference type="Rhea" id="RHEA:16609"/>
        <dbReference type="ChEBI" id="CHEBI:16708"/>
        <dbReference type="ChEBI" id="CHEBI:33019"/>
        <dbReference type="ChEBI" id="CHEBI:58017"/>
        <dbReference type="ChEBI" id="CHEBI:456215"/>
        <dbReference type="EC" id="2.4.2.7"/>
    </reaction>
</comment>
<dbReference type="GO" id="GO:0005737">
    <property type="term" value="C:cytoplasm"/>
    <property type="evidence" value="ECO:0007669"/>
    <property type="project" value="UniProtKB-SubCell"/>
</dbReference>
<dbReference type="CDD" id="cd06223">
    <property type="entry name" value="PRTases_typeI"/>
    <property type="match status" value="1"/>
</dbReference>
<comment type="pathway">
    <text evidence="4">Purine metabolism; AMP biosynthesis via salvage pathway; AMP from adenine: step 1/1.</text>
</comment>
<evidence type="ECO:0000256" key="6">
    <source>
        <dbReference type="ARBA" id="ARBA00011738"/>
    </source>
</evidence>
<dbReference type="Proteomes" id="UP001212411">
    <property type="component" value="Chromosome 3"/>
</dbReference>
<keyword evidence="14" id="KW-1185">Reference proteome</keyword>
<dbReference type="GO" id="GO:0044209">
    <property type="term" value="P:AMP salvage"/>
    <property type="evidence" value="ECO:0007669"/>
    <property type="project" value="TreeGrafter"/>
</dbReference>
<dbReference type="InterPro" id="IPR050054">
    <property type="entry name" value="UPRTase/APRTase"/>
</dbReference>
<comment type="subcellular location">
    <subcellularLocation>
        <location evidence="3">Cytoplasm</location>
    </subcellularLocation>
</comment>
<dbReference type="PANTHER" id="PTHR32315:SF3">
    <property type="entry name" value="ADENINE PHOSPHORIBOSYLTRANSFERASE"/>
    <property type="match status" value="1"/>
</dbReference>
<evidence type="ECO:0000256" key="9">
    <source>
        <dbReference type="ARBA" id="ARBA00022676"/>
    </source>
</evidence>
<evidence type="ECO:0000256" key="5">
    <source>
        <dbReference type="ARBA" id="ARBA00008391"/>
    </source>
</evidence>
<feature type="domain" description="Phosphoribosyltransferase" evidence="12">
    <location>
        <begin position="38"/>
        <end position="146"/>
    </location>
</feature>
<dbReference type="GO" id="GO:0003999">
    <property type="term" value="F:adenine phosphoribosyltransferase activity"/>
    <property type="evidence" value="ECO:0007669"/>
    <property type="project" value="UniProtKB-EC"/>
</dbReference>
<comment type="similarity">
    <text evidence="5">Belongs to the purine/pyrimidine phosphoribosyltransferase family.</text>
</comment>
<evidence type="ECO:0000313" key="14">
    <source>
        <dbReference type="Proteomes" id="UP001212411"/>
    </source>
</evidence>
<evidence type="ECO:0000259" key="12">
    <source>
        <dbReference type="Pfam" id="PF00156"/>
    </source>
</evidence>
<keyword evidence="8" id="KW-0963">Cytoplasm</keyword>
<keyword evidence="10" id="KW-0808">Transferase</keyword>
<keyword evidence="9 13" id="KW-0328">Glycosyltransferase</keyword>
<dbReference type="EC" id="2.4.2.7" evidence="7"/>
<evidence type="ECO:0000313" key="13">
    <source>
        <dbReference type="EMBL" id="WBW75275.1"/>
    </source>
</evidence>
<dbReference type="SUPFAM" id="SSF53271">
    <property type="entry name" value="PRTase-like"/>
    <property type="match status" value="1"/>
</dbReference>
<evidence type="ECO:0000256" key="11">
    <source>
        <dbReference type="ARBA" id="ARBA00022726"/>
    </source>
</evidence>
<reference evidence="13 14" key="1">
    <citation type="journal article" date="2023" name="G3 (Bethesda)">
        <title>A high-quality reference genome for the fission yeast Schizosaccharomyces osmophilus.</title>
        <authorList>
            <person name="Jia G.S."/>
            <person name="Zhang W.C."/>
            <person name="Liang Y."/>
            <person name="Liu X.H."/>
            <person name="Rhind N."/>
            <person name="Pidoux A."/>
            <person name="Brysch-Herzberg M."/>
            <person name="Du L.L."/>
        </authorList>
    </citation>
    <scope>NUCLEOTIDE SEQUENCE [LARGE SCALE GENOMIC DNA]</scope>
    <source>
        <strain evidence="13 14">CBS 15793</strain>
    </source>
</reference>
<evidence type="ECO:0000256" key="4">
    <source>
        <dbReference type="ARBA" id="ARBA00004659"/>
    </source>
</evidence>
<comment type="function">
    <text evidence="2">Catalyzes a salvage reaction resulting in the formation of AMP, that is energically less costly than de novo synthesis.</text>
</comment>
<dbReference type="InterPro" id="IPR005764">
    <property type="entry name" value="Ade_phspho_trans"/>
</dbReference>
<evidence type="ECO:0000256" key="8">
    <source>
        <dbReference type="ARBA" id="ARBA00022490"/>
    </source>
</evidence>
<accession>A0AAF0AYT3</accession>
<comment type="subunit">
    <text evidence="6">Homodimer.</text>
</comment>
<dbReference type="InterPro" id="IPR029057">
    <property type="entry name" value="PRTase-like"/>
</dbReference>
<evidence type="ECO:0000256" key="2">
    <source>
        <dbReference type="ARBA" id="ARBA00003968"/>
    </source>
</evidence>
<dbReference type="AlphaFoldDB" id="A0AAF0AYT3"/>
<dbReference type="KEGG" id="som:SOMG_04676"/>
<dbReference type="HAMAP" id="MF_00004">
    <property type="entry name" value="Aden_phosphoribosyltr"/>
    <property type="match status" value="1"/>
</dbReference>
<dbReference type="Pfam" id="PF00156">
    <property type="entry name" value="Pribosyltran"/>
    <property type="match status" value="1"/>
</dbReference>
<dbReference type="PANTHER" id="PTHR32315">
    <property type="entry name" value="ADENINE PHOSPHORIBOSYLTRANSFERASE"/>
    <property type="match status" value="1"/>
</dbReference>
<evidence type="ECO:0000256" key="1">
    <source>
        <dbReference type="ARBA" id="ARBA00000868"/>
    </source>
</evidence>
<protein>
    <recommendedName>
        <fullName evidence="7">adenine phosphoribosyltransferase</fullName>
        <ecNumber evidence="7">2.4.2.7</ecNumber>
    </recommendedName>
</protein>
<dbReference type="GO" id="GO:0006166">
    <property type="term" value="P:purine ribonucleoside salvage"/>
    <property type="evidence" value="ECO:0007669"/>
    <property type="project" value="UniProtKB-KW"/>
</dbReference>
<dbReference type="InterPro" id="IPR000836">
    <property type="entry name" value="PRTase_dom"/>
</dbReference>
<organism evidence="13 14">
    <name type="scientific">Schizosaccharomyces osmophilus</name>
    <dbReference type="NCBI Taxonomy" id="2545709"/>
    <lineage>
        <taxon>Eukaryota</taxon>
        <taxon>Fungi</taxon>
        <taxon>Dikarya</taxon>
        <taxon>Ascomycota</taxon>
        <taxon>Taphrinomycotina</taxon>
        <taxon>Schizosaccharomycetes</taxon>
        <taxon>Schizosaccharomycetales</taxon>
        <taxon>Schizosaccharomycetaceae</taxon>
        <taxon>Schizosaccharomyces</taxon>
    </lineage>
</organism>
<dbReference type="NCBIfam" id="NF002636">
    <property type="entry name" value="PRK02304.1-5"/>
    <property type="match status" value="1"/>
</dbReference>
<dbReference type="RefSeq" id="XP_056039518.1">
    <property type="nucleotide sequence ID" value="XM_056183455.1"/>
</dbReference>
<sequence>MSNDRIEYLRSKLAQYPDFPKKGILFEDIMPIFADPKAFGILVDLLVELVQKQFKEIDVVVGLEARGFLFGPTLALRLNSSFVPVRKPNKLPGDLATISYKKEYAEDAFAMQKSSIKPGQRVLIVDDILATGGTAMAADELILQLNGNLLGHVFLMELGFLEGRNRLKAPTFTLFSGQTEAPEGSKTA</sequence>
<dbReference type="FunFam" id="3.40.50.2020:FF:000004">
    <property type="entry name" value="Adenine phosphoribosyltransferase"/>
    <property type="match status" value="1"/>
</dbReference>
<dbReference type="GeneID" id="80878144"/>
<dbReference type="GO" id="GO:0002055">
    <property type="term" value="F:adenine binding"/>
    <property type="evidence" value="ECO:0007669"/>
    <property type="project" value="TreeGrafter"/>
</dbReference>
<proteinExistence type="inferred from homology"/>
<evidence type="ECO:0000256" key="3">
    <source>
        <dbReference type="ARBA" id="ARBA00004496"/>
    </source>
</evidence>
<dbReference type="NCBIfam" id="TIGR01090">
    <property type="entry name" value="apt"/>
    <property type="match status" value="1"/>
</dbReference>
<keyword evidence="11" id="KW-0660">Purine salvage</keyword>
<evidence type="ECO:0000256" key="7">
    <source>
        <dbReference type="ARBA" id="ARBA00011893"/>
    </source>
</evidence>
<evidence type="ECO:0000256" key="10">
    <source>
        <dbReference type="ARBA" id="ARBA00022679"/>
    </source>
</evidence>
<dbReference type="GO" id="GO:0016208">
    <property type="term" value="F:AMP binding"/>
    <property type="evidence" value="ECO:0007669"/>
    <property type="project" value="TreeGrafter"/>
</dbReference>